<reference evidence="4" key="1">
    <citation type="submission" date="2016-06" db="EMBL/GenBank/DDBJ databases">
        <title>De novo assembly and RNA-Seq shows season-dependent expression and editing in black bear kidneys.</title>
        <authorList>
            <person name="Korstanje R."/>
            <person name="Srivastava A."/>
            <person name="Sarsani V.K."/>
            <person name="Sheehan S.M."/>
            <person name="Seger R.L."/>
            <person name="Barter M.E."/>
            <person name="Lindqvist C."/>
            <person name="Brody L.C."/>
            <person name="Mullikin J.C."/>
        </authorList>
    </citation>
    <scope>NUCLEOTIDE SEQUENCE [LARGE SCALE GENOMIC DNA]</scope>
</reference>
<protein>
    <submittedName>
        <fullName evidence="3">DENN domain containing 6A</fullName>
    </submittedName>
</protein>
<accession>A0A452S3N3</accession>
<dbReference type="InterPro" id="IPR018307">
    <property type="entry name" value="ABL9/DENND6_dom"/>
</dbReference>
<dbReference type="InterPro" id="IPR037516">
    <property type="entry name" value="Tripartite_DENN"/>
</dbReference>
<evidence type="ECO:0000313" key="3">
    <source>
        <dbReference type="Ensembl" id="ENSUAMP00000026659.1"/>
    </source>
</evidence>
<dbReference type="PANTHER" id="PTHR13677:SF1">
    <property type="entry name" value="PROTEIN DENND6A"/>
    <property type="match status" value="1"/>
</dbReference>
<reference evidence="3" key="3">
    <citation type="submission" date="2025-09" db="UniProtKB">
        <authorList>
            <consortium name="Ensembl"/>
        </authorList>
    </citation>
    <scope>IDENTIFICATION</scope>
</reference>
<evidence type="ECO:0000256" key="1">
    <source>
        <dbReference type="ARBA" id="ARBA00007159"/>
    </source>
</evidence>
<dbReference type="PROSITE" id="PS50211">
    <property type="entry name" value="DENN"/>
    <property type="match status" value="1"/>
</dbReference>
<dbReference type="PANTHER" id="PTHR13677">
    <property type="entry name" value="LD41638P"/>
    <property type="match status" value="1"/>
</dbReference>
<dbReference type="Proteomes" id="UP000291022">
    <property type="component" value="Unassembled WGS sequence"/>
</dbReference>
<gene>
    <name evidence="3" type="primary">DENND6A</name>
</gene>
<dbReference type="GO" id="GO:0055037">
    <property type="term" value="C:recycling endosome"/>
    <property type="evidence" value="ECO:0007669"/>
    <property type="project" value="TreeGrafter"/>
</dbReference>
<reference evidence="3" key="2">
    <citation type="submission" date="2025-08" db="UniProtKB">
        <authorList>
            <consortium name="Ensembl"/>
        </authorList>
    </citation>
    <scope>IDENTIFICATION</scope>
</reference>
<dbReference type="Pfam" id="PF09794">
    <property type="entry name" value="Avl9"/>
    <property type="match status" value="1"/>
</dbReference>
<dbReference type="InterPro" id="IPR024224">
    <property type="entry name" value="DENND6"/>
</dbReference>
<dbReference type="Ensembl" id="ENSUAMT00000029731.1">
    <property type="protein sequence ID" value="ENSUAMP00000026659.1"/>
    <property type="gene ID" value="ENSUAMG00000020451.1"/>
</dbReference>
<comment type="similarity">
    <text evidence="1">Belongs to the DENND6 family.</text>
</comment>
<sequence length="558" mass="64538">KGGWDLGGEGTDDEEDEGRGRGLLRWDGFSAWLHCVCVVGFDLELGQAVEVIYPQHSKLTDKEVSKNIAPYGCLGDTQFCFRFRQSSGRRVSLHCLLDHYDKDLPVYLKKDPAYFYGYVYFRQVRDKSLKRGYFQKSLVLISKLPYIHFFHTVLKQIAPEYFEKSEPYLEAACNDVDRWPAPVPGKTLHLPIMGVVMKVITFYFIYTHISVILPTVHEVDLFRCFCPVFLHSQMLWELVLLGEPLVVMAPSPSESSETVLALVNCISPLKYFSDFRPYFTIHDSEFKEYTTRTQAPPSVILGVTNPFFAKTLQHWPHIIRIGDLKPAGEIPKQVKVKKLKNLKTLDSKPGVYTSYKPYLSRDEEIIKQLQKGVQQKRPSEAQSVILRRYFLELTQSFIIPLERYVASLMPLQKSISPWKSPPQLRQFLPEEFMKTLEKTGPQLTSRIKGDWIGLYRHFLKSPNFDGWFKTRRKEMTQKLEALHLEALCEEDLLLWTQKHTEVETVDLVLKLKNKLLQADREHLPVKPDTMEKLRTHIDAIILALPEDLQGILLKTGMT</sequence>
<dbReference type="AlphaFoldDB" id="A0A452S3N3"/>
<dbReference type="GeneTree" id="ENSGT00390000005529"/>
<feature type="domain" description="UDENN" evidence="2">
    <location>
        <begin position="34"/>
        <end position="478"/>
    </location>
</feature>
<organism evidence="3 4">
    <name type="scientific">Ursus americanus</name>
    <name type="common">American black bear</name>
    <name type="synonym">Euarctos americanus</name>
    <dbReference type="NCBI Taxonomy" id="9643"/>
    <lineage>
        <taxon>Eukaryota</taxon>
        <taxon>Metazoa</taxon>
        <taxon>Chordata</taxon>
        <taxon>Craniata</taxon>
        <taxon>Vertebrata</taxon>
        <taxon>Euteleostomi</taxon>
        <taxon>Mammalia</taxon>
        <taxon>Eutheria</taxon>
        <taxon>Laurasiatheria</taxon>
        <taxon>Carnivora</taxon>
        <taxon>Caniformia</taxon>
        <taxon>Ursidae</taxon>
        <taxon>Ursus</taxon>
    </lineage>
</organism>
<dbReference type="GO" id="GO:0005085">
    <property type="term" value="F:guanyl-nucleotide exchange factor activity"/>
    <property type="evidence" value="ECO:0007669"/>
    <property type="project" value="UniProtKB-KW"/>
</dbReference>
<proteinExistence type="inferred from homology"/>
<evidence type="ECO:0000259" key="2">
    <source>
        <dbReference type="PROSITE" id="PS50211"/>
    </source>
</evidence>
<evidence type="ECO:0000313" key="4">
    <source>
        <dbReference type="Proteomes" id="UP000291022"/>
    </source>
</evidence>
<keyword evidence="4" id="KW-1185">Reference proteome</keyword>
<name>A0A452S3N3_URSAM</name>